<proteinExistence type="predicted"/>
<dbReference type="Pfam" id="PF00037">
    <property type="entry name" value="Fer4"/>
    <property type="match status" value="1"/>
</dbReference>
<feature type="domain" description="4Fe-4S ferredoxin-type" evidence="1">
    <location>
        <begin position="43"/>
        <end position="73"/>
    </location>
</feature>
<organism evidence="2">
    <name type="scientific">bioreactor metagenome</name>
    <dbReference type="NCBI Taxonomy" id="1076179"/>
    <lineage>
        <taxon>unclassified sequences</taxon>
        <taxon>metagenomes</taxon>
        <taxon>ecological metagenomes</taxon>
    </lineage>
</organism>
<dbReference type="InterPro" id="IPR017896">
    <property type="entry name" value="4Fe4S_Fe-S-bd"/>
</dbReference>
<dbReference type="AlphaFoldDB" id="A0A644T0X1"/>
<protein>
    <submittedName>
        <fullName evidence="2">Thiosulfate reductase electron transfer subunit PhsB</fullName>
    </submittedName>
</protein>
<dbReference type="PANTHER" id="PTHR43122">
    <property type="entry name" value="FERREDOXIN SUBUNIT OF PYRUVATE:FLAVODOXIN OXIDOREDUCTASE-RELATED"/>
    <property type="match status" value="1"/>
</dbReference>
<dbReference type="SUPFAM" id="SSF54862">
    <property type="entry name" value="4Fe-4S ferredoxins"/>
    <property type="match status" value="1"/>
</dbReference>
<dbReference type="EMBL" id="VSSQ01000010">
    <property type="protein sequence ID" value="MPL59812.1"/>
    <property type="molecule type" value="Genomic_DNA"/>
</dbReference>
<dbReference type="PROSITE" id="PS00198">
    <property type="entry name" value="4FE4S_FER_1"/>
    <property type="match status" value="2"/>
</dbReference>
<dbReference type="PANTHER" id="PTHR43122:SF1">
    <property type="entry name" value="IRON-SULFUR-BINDING PROTEIN"/>
    <property type="match status" value="1"/>
</dbReference>
<evidence type="ECO:0000259" key="1">
    <source>
        <dbReference type="PROSITE" id="PS51379"/>
    </source>
</evidence>
<dbReference type="Pfam" id="PF12800">
    <property type="entry name" value="Fer4_4"/>
    <property type="match status" value="1"/>
</dbReference>
<name>A0A644T0X1_9ZZZZ</name>
<dbReference type="Gene3D" id="3.30.70.20">
    <property type="match status" value="2"/>
</dbReference>
<sequence length="134" mass="14443">MIKYLATHDENCVGCMTCVAGCSQLYFKEYNPSKSCIQVQELGRGRYHLVVCDQECLACVKECPATAISRNKSGALVVDKKKCVGCLACVAVCPIGAMRWFPEHPVSFKCVACGACARTCPKGALEILTKEGAL</sequence>
<dbReference type="PROSITE" id="PS51379">
    <property type="entry name" value="4FE4S_FER_2"/>
    <property type="match status" value="3"/>
</dbReference>
<evidence type="ECO:0000313" key="2">
    <source>
        <dbReference type="EMBL" id="MPL59812.1"/>
    </source>
</evidence>
<feature type="domain" description="4Fe-4S ferredoxin-type" evidence="1">
    <location>
        <begin position="109"/>
        <end position="130"/>
    </location>
</feature>
<feature type="domain" description="4Fe-4S ferredoxin-type" evidence="1">
    <location>
        <begin position="74"/>
        <end position="103"/>
    </location>
</feature>
<dbReference type="Pfam" id="PF13187">
    <property type="entry name" value="Fer4_9"/>
    <property type="match status" value="1"/>
</dbReference>
<comment type="caution">
    <text evidence="2">The sequence shown here is derived from an EMBL/GenBank/DDBJ whole genome shotgun (WGS) entry which is preliminary data.</text>
</comment>
<accession>A0A644T0X1</accession>
<dbReference type="InterPro" id="IPR017900">
    <property type="entry name" value="4Fe4S_Fe_S_CS"/>
</dbReference>
<reference evidence="2" key="1">
    <citation type="submission" date="2019-08" db="EMBL/GenBank/DDBJ databases">
        <authorList>
            <person name="Kucharzyk K."/>
            <person name="Murdoch R.W."/>
            <person name="Higgins S."/>
            <person name="Loffler F."/>
        </authorList>
    </citation>
    <scope>NUCLEOTIDE SEQUENCE</scope>
</reference>
<gene>
    <name evidence="2" type="primary">phsB_1</name>
    <name evidence="2" type="ORF">SDC9_05368</name>
</gene>